<keyword evidence="4" id="KW-1185">Reference proteome</keyword>
<dbReference type="GO" id="GO:0006313">
    <property type="term" value="P:DNA transposition"/>
    <property type="evidence" value="ECO:0007669"/>
    <property type="project" value="InterPro"/>
</dbReference>
<accession>A0A1I7MKB9</accession>
<dbReference type="GO" id="GO:0004803">
    <property type="term" value="F:transposase activity"/>
    <property type="evidence" value="ECO:0007669"/>
    <property type="project" value="InterPro"/>
</dbReference>
<feature type="domain" description="Transposase IS110-like N-terminal" evidence="1">
    <location>
        <begin position="7"/>
        <end position="151"/>
    </location>
</feature>
<dbReference type="InterPro" id="IPR003346">
    <property type="entry name" value="Transposase_20"/>
</dbReference>
<name>A0A1I7MKB9_9MICC</name>
<protein>
    <submittedName>
        <fullName evidence="3">Transposase</fullName>
    </submittedName>
</protein>
<dbReference type="PANTHER" id="PTHR33055:SF3">
    <property type="entry name" value="PUTATIVE TRANSPOSASE FOR IS117-RELATED"/>
    <property type="match status" value="1"/>
</dbReference>
<dbReference type="NCBIfam" id="NF033542">
    <property type="entry name" value="transpos_IS110"/>
    <property type="match status" value="1"/>
</dbReference>
<dbReference type="PANTHER" id="PTHR33055">
    <property type="entry name" value="TRANSPOSASE FOR INSERTION SEQUENCE ELEMENT IS1111A"/>
    <property type="match status" value="1"/>
</dbReference>
<reference evidence="3 4" key="1">
    <citation type="submission" date="2016-10" db="EMBL/GenBank/DDBJ databases">
        <authorList>
            <person name="de Groot N.N."/>
        </authorList>
    </citation>
    <scope>NUCLEOTIDE SEQUENCE [LARGE SCALE GENOMIC DNA]</scope>
    <source>
        <strain evidence="3 4">CGMCC 1.7054</strain>
    </source>
</reference>
<dbReference type="InterPro" id="IPR002525">
    <property type="entry name" value="Transp_IS110-like_N"/>
</dbReference>
<dbReference type="EMBL" id="FPCG01000004">
    <property type="protein sequence ID" value="SFV22299.1"/>
    <property type="molecule type" value="Genomic_DNA"/>
</dbReference>
<evidence type="ECO:0000259" key="2">
    <source>
        <dbReference type="Pfam" id="PF02371"/>
    </source>
</evidence>
<dbReference type="Pfam" id="PF01548">
    <property type="entry name" value="DEDD_Tnp_IS110"/>
    <property type="match status" value="1"/>
</dbReference>
<dbReference type="InterPro" id="IPR047650">
    <property type="entry name" value="Transpos_IS110"/>
</dbReference>
<dbReference type="Pfam" id="PF02371">
    <property type="entry name" value="Transposase_20"/>
    <property type="match status" value="1"/>
</dbReference>
<sequence>MFDRTYVGLDVHAQNVVACALDTATGEIVRDKMACDPVAVTAWLERFDPEHLQVVYEAGPTGFGLARHLRLHGIDCVVAAPSKLLRAPGDRVKTDKRDAMGLARILSLGQITQVRVPTLGQEGLRDLSRARMAAAKDLAHCRQRINSLLLRHGLHYPEKSRWTSPHLAWLGRQRFDSTATASTLESYLEQQVLLMQHLKRLEAEITEQAKNSEYAQVINALMCFRGIDITTAYGLAVEISDWTRFTGSSIGAYLGLVPSEHSSGASRAQGPITKAGNTYARRLLVEAAWQHDRPFRRPGTRLLRQLQLVDSATRIRALEGNRRLHRAWERFNARDKLRTKANTAIARELAGWCWSVAAPLQQAVQDKAWPVPEGAAMNAA</sequence>
<dbReference type="AlphaFoldDB" id="A0A1I7MKB9"/>
<gene>
    <name evidence="3" type="ORF">SAMN04487966_1049</name>
</gene>
<feature type="domain" description="Transposase IS116/IS110/IS902 C-terminal" evidence="2">
    <location>
        <begin position="220"/>
        <end position="290"/>
    </location>
</feature>
<evidence type="ECO:0000313" key="3">
    <source>
        <dbReference type="EMBL" id="SFV22299.1"/>
    </source>
</evidence>
<proteinExistence type="predicted"/>
<evidence type="ECO:0000313" key="4">
    <source>
        <dbReference type="Proteomes" id="UP000198881"/>
    </source>
</evidence>
<dbReference type="RefSeq" id="WP_091696114.1">
    <property type="nucleotide sequence ID" value="NZ_FPCG01000004.1"/>
</dbReference>
<dbReference type="Proteomes" id="UP000198881">
    <property type="component" value="Unassembled WGS sequence"/>
</dbReference>
<dbReference type="OrthoDB" id="3191145at2"/>
<evidence type="ECO:0000259" key="1">
    <source>
        <dbReference type="Pfam" id="PF01548"/>
    </source>
</evidence>
<dbReference type="GO" id="GO:0003677">
    <property type="term" value="F:DNA binding"/>
    <property type="evidence" value="ECO:0007669"/>
    <property type="project" value="InterPro"/>
</dbReference>
<organism evidence="3 4">
    <name type="scientific">Micrococcus terreus</name>
    <dbReference type="NCBI Taxonomy" id="574650"/>
    <lineage>
        <taxon>Bacteria</taxon>
        <taxon>Bacillati</taxon>
        <taxon>Actinomycetota</taxon>
        <taxon>Actinomycetes</taxon>
        <taxon>Micrococcales</taxon>
        <taxon>Micrococcaceae</taxon>
        <taxon>Micrococcus</taxon>
    </lineage>
</organism>